<evidence type="ECO:0000313" key="2">
    <source>
        <dbReference type="Proteomes" id="UP001163293"/>
    </source>
</evidence>
<dbReference type="AlphaFoldDB" id="A0AAX3EFJ7"/>
<evidence type="ECO:0000313" key="1">
    <source>
        <dbReference type="EMBL" id="UYV96867.1"/>
    </source>
</evidence>
<keyword evidence="2" id="KW-1185">Reference proteome</keyword>
<sequence length="105" mass="11356">MGDLDDFYVHTLTVQTLTGTGAMGDVFAAPVTVPGWLEDKRRIVRDKNGQEVVSSSMFACDNAHLPKFTPDSKVTIDGRTAFVIGVANYTSGALDLPDHLEIDLT</sequence>
<proteinExistence type="predicted"/>
<reference evidence="1" key="1">
    <citation type="submission" date="2022-07" db="EMBL/GenBank/DDBJ databases">
        <authorList>
            <person name="Wu T."/>
        </authorList>
    </citation>
    <scope>NUCLEOTIDE SEQUENCE</scope>
    <source>
        <strain evidence="1">SD-1</strain>
    </source>
</reference>
<dbReference type="Proteomes" id="UP001163293">
    <property type="component" value="Chromosome"/>
</dbReference>
<dbReference type="EMBL" id="CP101185">
    <property type="protein sequence ID" value="UYV96867.1"/>
    <property type="molecule type" value="Genomic_DNA"/>
</dbReference>
<protein>
    <submittedName>
        <fullName evidence="1">Uncharacterized protein</fullName>
    </submittedName>
</protein>
<organism evidence="1 2">
    <name type="scientific">Paenarthrobacter ureafaciens</name>
    <dbReference type="NCBI Taxonomy" id="37931"/>
    <lineage>
        <taxon>Bacteria</taxon>
        <taxon>Bacillati</taxon>
        <taxon>Actinomycetota</taxon>
        <taxon>Actinomycetes</taxon>
        <taxon>Micrococcales</taxon>
        <taxon>Micrococcaceae</taxon>
        <taxon>Paenarthrobacter</taxon>
    </lineage>
</organism>
<dbReference type="RefSeq" id="WP_264398733.1">
    <property type="nucleotide sequence ID" value="NZ_CP101180.1"/>
</dbReference>
<name>A0AAX3EFJ7_PAEUR</name>
<gene>
    <name evidence="1" type="ORF">NL394_17725</name>
</gene>
<accession>A0AAX3EFJ7</accession>